<dbReference type="AlphaFoldDB" id="A0A9P3PHK1"/>
<proteinExistence type="predicted"/>
<dbReference type="PANTHER" id="PTHR33050:SF7">
    <property type="entry name" value="RIBONUCLEASE H"/>
    <property type="match status" value="1"/>
</dbReference>
<dbReference type="EMBL" id="BRPK01000002">
    <property type="protein sequence ID" value="GLB35583.1"/>
    <property type="molecule type" value="Genomic_DNA"/>
</dbReference>
<dbReference type="Proteomes" id="UP001063166">
    <property type="component" value="Unassembled WGS sequence"/>
</dbReference>
<evidence type="ECO:0000313" key="3">
    <source>
        <dbReference type="Proteomes" id="UP001063166"/>
    </source>
</evidence>
<reference evidence="2" key="1">
    <citation type="submission" date="2022-07" db="EMBL/GenBank/DDBJ databases">
        <title>The genome of Lyophyllum shimeji provides insight into the initial evolution of ectomycorrhizal fungal genome.</title>
        <authorList>
            <person name="Kobayashi Y."/>
            <person name="Shibata T."/>
            <person name="Hirakawa H."/>
            <person name="Shigenobu S."/>
            <person name="Nishiyama T."/>
            <person name="Yamada A."/>
            <person name="Hasebe M."/>
            <person name="Kawaguchi M."/>
        </authorList>
    </citation>
    <scope>NUCLEOTIDE SEQUENCE</scope>
    <source>
        <strain evidence="2">AT787</strain>
    </source>
</reference>
<feature type="compositionally biased region" description="Basic and acidic residues" evidence="1">
    <location>
        <begin position="1"/>
        <end position="12"/>
    </location>
</feature>
<feature type="region of interest" description="Disordered" evidence="1">
    <location>
        <begin position="1"/>
        <end position="59"/>
    </location>
</feature>
<gene>
    <name evidence="2" type="ORF">LshimejAT787_0211480</name>
</gene>
<name>A0A9P3PHK1_LYOSH</name>
<dbReference type="SUPFAM" id="SSF56672">
    <property type="entry name" value="DNA/RNA polymerases"/>
    <property type="match status" value="1"/>
</dbReference>
<dbReference type="PANTHER" id="PTHR33050">
    <property type="entry name" value="REVERSE TRANSCRIPTASE DOMAIN-CONTAINING PROTEIN"/>
    <property type="match status" value="1"/>
</dbReference>
<dbReference type="InterPro" id="IPR043502">
    <property type="entry name" value="DNA/RNA_pol_sf"/>
</dbReference>
<evidence type="ECO:0000313" key="2">
    <source>
        <dbReference type="EMBL" id="GLB35583.1"/>
    </source>
</evidence>
<feature type="compositionally biased region" description="Polar residues" evidence="1">
    <location>
        <begin position="13"/>
        <end position="25"/>
    </location>
</feature>
<comment type="caution">
    <text evidence="2">The sequence shown here is derived from an EMBL/GenBank/DDBJ whole genome shotgun (WGS) entry which is preliminary data.</text>
</comment>
<evidence type="ECO:0000256" key="1">
    <source>
        <dbReference type="SAM" id="MobiDB-lite"/>
    </source>
</evidence>
<accession>A0A9P3PHK1</accession>
<protein>
    <submittedName>
        <fullName evidence="2">Uncharacterized protein</fullName>
    </submittedName>
</protein>
<keyword evidence="3" id="KW-1185">Reference proteome</keyword>
<dbReference type="InterPro" id="IPR052055">
    <property type="entry name" value="Hepadnavirus_pol/RT"/>
</dbReference>
<dbReference type="OrthoDB" id="198652at2759"/>
<organism evidence="2 3">
    <name type="scientific">Lyophyllum shimeji</name>
    <name type="common">Hon-shimeji</name>
    <name type="synonym">Tricholoma shimeji</name>
    <dbReference type="NCBI Taxonomy" id="47721"/>
    <lineage>
        <taxon>Eukaryota</taxon>
        <taxon>Fungi</taxon>
        <taxon>Dikarya</taxon>
        <taxon>Basidiomycota</taxon>
        <taxon>Agaricomycotina</taxon>
        <taxon>Agaricomycetes</taxon>
        <taxon>Agaricomycetidae</taxon>
        <taxon>Agaricales</taxon>
        <taxon>Tricholomatineae</taxon>
        <taxon>Lyophyllaceae</taxon>
        <taxon>Lyophyllum</taxon>
    </lineage>
</organism>
<sequence>MGSKSRADDGRESNQPNGESVSDSIGRTALTPRVIAGGGTSAGSVGPAGTPGPIAPPISKSDILYGMRPKYLRYNVWDLENPLARTTADWSEMAAPLPLPPPHELNNPRAQRTLAEHPELFKVVTPIKADVLEMMCADHPNQPFVKSVCRALRTGFWPFADTHPDTYPNTYDVSLPTPSKPEEAEFLRFQRDVEILKGRFSHAFGPDLYDGMYSMPIHVVPKKSGEGLRLVTNQSAGEYSLNSMIRYSDIAEMPLDNMRHLGDILLSIRETSQRPLILFKSDVAEAYRLIPLHPLFQLKQVVTIDGQRHVDRNNAFGGRASLNNWGSVMSLVSWVAREVERILNSLVFNDDNFGVAEVNDLIFYPPYGTSLPRPQARLLQLWDKLGIPHKPSKQISGAPLVIIGILVDPNAMTMTLPTDKHLELVAEMRRFTDREGRKSRHFRAKAWQRLAGWINWSFNVFPLLRPCLNNVYPKITEHADKPHARIWCNQAIRSDLNWAADHMESSSGVHLLRAQLWDPSEADFTIFCDASLTGMGYWYPCSCVGFRSDIPPDTPSDKIFFYKSLCVACAVLDAAEFARCPCRLVVYTDNTNTVAMFSSLKALPAFNPLLRAVADALIRGKHRLRVLHVPGEDNTVADLLSRNRIDDAVELVPDLQVIPFQPPQELLGAAKK</sequence>